<dbReference type="Pfam" id="PF17111">
    <property type="entry name" value="PigL_N"/>
    <property type="match status" value="1"/>
</dbReference>
<dbReference type="PRINTS" id="PR01415">
    <property type="entry name" value="ANKYRIN"/>
</dbReference>
<dbReference type="SUPFAM" id="SSF48403">
    <property type="entry name" value="Ankyrin repeat"/>
    <property type="match status" value="1"/>
</dbReference>
<dbReference type="OrthoDB" id="341259at2759"/>
<dbReference type="InterPro" id="IPR031348">
    <property type="entry name" value="PigL_N"/>
</dbReference>
<name>A0A6A6H579_VIRVR</name>
<dbReference type="PROSITE" id="PS50088">
    <property type="entry name" value="ANK_REPEAT"/>
    <property type="match status" value="3"/>
</dbReference>
<evidence type="ECO:0000256" key="1">
    <source>
        <dbReference type="ARBA" id="ARBA00022737"/>
    </source>
</evidence>
<feature type="repeat" description="ANK" evidence="3">
    <location>
        <begin position="485"/>
        <end position="517"/>
    </location>
</feature>
<dbReference type="PROSITE" id="PS50297">
    <property type="entry name" value="ANK_REP_REGION"/>
    <property type="match status" value="3"/>
</dbReference>
<keyword evidence="6" id="KW-1185">Reference proteome</keyword>
<keyword evidence="1" id="KW-0677">Repeat</keyword>
<dbReference type="PANTHER" id="PTHR24171">
    <property type="entry name" value="ANKYRIN REPEAT DOMAIN-CONTAINING PROTEIN 39-RELATED"/>
    <property type="match status" value="1"/>
</dbReference>
<dbReference type="Pfam" id="PF00023">
    <property type="entry name" value="Ank"/>
    <property type="match status" value="1"/>
</dbReference>
<evidence type="ECO:0000256" key="3">
    <source>
        <dbReference type="PROSITE-ProRule" id="PRU00023"/>
    </source>
</evidence>
<gene>
    <name evidence="5" type="ORF">EV356DRAFT_517236</name>
</gene>
<dbReference type="Gene3D" id="1.25.40.20">
    <property type="entry name" value="Ankyrin repeat-containing domain"/>
    <property type="match status" value="2"/>
</dbReference>
<evidence type="ECO:0000256" key="2">
    <source>
        <dbReference type="ARBA" id="ARBA00023043"/>
    </source>
</evidence>
<feature type="repeat" description="ANK" evidence="3">
    <location>
        <begin position="592"/>
        <end position="624"/>
    </location>
</feature>
<dbReference type="AlphaFoldDB" id="A0A6A6H579"/>
<dbReference type="Proteomes" id="UP000800092">
    <property type="component" value="Unassembled WGS sequence"/>
</dbReference>
<feature type="repeat" description="ANK" evidence="3">
    <location>
        <begin position="558"/>
        <end position="591"/>
    </location>
</feature>
<dbReference type="SMART" id="SM00248">
    <property type="entry name" value="ANK"/>
    <property type="match status" value="7"/>
</dbReference>
<evidence type="ECO:0000313" key="5">
    <source>
        <dbReference type="EMBL" id="KAF2232683.1"/>
    </source>
</evidence>
<proteinExistence type="predicted"/>
<sequence>MDPLSLTASIIAVGGAAATVAKQLNHLRTTLRDVPDDLCSVVNEISDLQLVLETCKSVVESSVGSGVDLSAATAKINILLGKSEQHLQELGQLVSSCLSPSSSGGGIQRVRIAKLRWLKASNHINKLRTQLRASKQDIQMLLEANNGIVISGMELCLQTISSGLFGAQQFQVDTSKKLDDVLARLNEQAVRTEQLTTRNDNAISCVGRARKSAVKEIVSPDLLLNDTSESHLLGYKTQPISVFALCYHKTCWSWCSCCCHIKRRIRSPSSGILKTLVGSLFVGYSGIPAMTPSCNETQCRKRSSMRIMLNYQFPEWLWTKMLFASYDTSTLAGPELLLRVQTKIPFASPALDYCFRGDITSLKRMFEDGTASPFDVDPDGTSLLLRALLLNSKPNLWHFLISYGADIHQEDCTGQSASRYASDWILEEPASGPRSVLLDFFPQAEDSLDDRQFSRIHKCVLGFSSYDLVSELTISTSSINDVDDLGRTPLWWAARRGDSDAVLTLLQFNADPNRRGHQRALTGVSILPLQAAAASGKASVVHHLISHASVDINQRGTHGCTPLHFAACQTRGTQCIEMLLSAGADVDARNDRGWDALLLATVWSNLENAEVLLKYGADIDATNNSGGTALGTCMCQQKHDSVLWLLHNGARYDFTIHDQTLLHLAAWCADLSMLQILCDADLRGLKIDAEDNNGWTAKEVADTWVEQSQEWHDTFEKLILMAGRKEEMIADGNDVYEDDSLILRDSKVLRVNYEVSMDDSDSDEVFYDASEEPKSS</sequence>
<keyword evidence="2 3" id="KW-0040">ANK repeat</keyword>
<organism evidence="5 6">
    <name type="scientific">Viridothelium virens</name>
    <name type="common">Speckled blister lichen</name>
    <name type="synonym">Trypethelium virens</name>
    <dbReference type="NCBI Taxonomy" id="1048519"/>
    <lineage>
        <taxon>Eukaryota</taxon>
        <taxon>Fungi</taxon>
        <taxon>Dikarya</taxon>
        <taxon>Ascomycota</taxon>
        <taxon>Pezizomycotina</taxon>
        <taxon>Dothideomycetes</taxon>
        <taxon>Dothideomycetes incertae sedis</taxon>
        <taxon>Trypetheliales</taxon>
        <taxon>Trypetheliaceae</taxon>
        <taxon>Viridothelium</taxon>
    </lineage>
</organism>
<evidence type="ECO:0000313" key="6">
    <source>
        <dbReference type="Proteomes" id="UP000800092"/>
    </source>
</evidence>
<accession>A0A6A6H579</accession>
<feature type="domain" description="Azaphilone pigments biosynthesis cluster protein L N-terminal" evidence="4">
    <location>
        <begin position="1"/>
        <end position="197"/>
    </location>
</feature>
<dbReference type="PANTHER" id="PTHR24171:SF9">
    <property type="entry name" value="ANKYRIN REPEAT DOMAIN-CONTAINING PROTEIN 39"/>
    <property type="match status" value="1"/>
</dbReference>
<reference evidence="5" key="1">
    <citation type="journal article" date="2020" name="Stud. Mycol.">
        <title>101 Dothideomycetes genomes: a test case for predicting lifestyles and emergence of pathogens.</title>
        <authorList>
            <person name="Haridas S."/>
            <person name="Albert R."/>
            <person name="Binder M."/>
            <person name="Bloem J."/>
            <person name="Labutti K."/>
            <person name="Salamov A."/>
            <person name="Andreopoulos B."/>
            <person name="Baker S."/>
            <person name="Barry K."/>
            <person name="Bills G."/>
            <person name="Bluhm B."/>
            <person name="Cannon C."/>
            <person name="Castanera R."/>
            <person name="Culley D."/>
            <person name="Daum C."/>
            <person name="Ezra D."/>
            <person name="Gonzalez J."/>
            <person name="Henrissat B."/>
            <person name="Kuo A."/>
            <person name="Liang C."/>
            <person name="Lipzen A."/>
            <person name="Lutzoni F."/>
            <person name="Magnuson J."/>
            <person name="Mondo S."/>
            <person name="Nolan M."/>
            <person name="Ohm R."/>
            <person name="Pangilinan J."/>
            <person name="Park H.-J."/>
            <person name="Ramirez L."/>
            <person name="Alfaro M."/>
            <person name="Sun H."/>
            <person name="Tritt A."/>
            <person name="Yoshinaga Y."/>
            <person name="Zwiers L.-H."/>
            <person name="Turgeon B."/>
            <person name="Goodwin S."/>
            <person name="Spatafora J."/>
            <person name="Crous P."/>
            <person name="Grigoriev I."/>
        </authorList>
    </citation>
    <scope>NUCLEOTIDE SEQUENCE</scope>
    <source>
        <strain evidence="5">Tuck. ex Michener</strain>
    </source>
</reference>
<dbReference type="InterPro" id="IPR002110">
    <property type="entry name" value="Ankyrin_rpt"/>
</dbReference>
<dbReference type="InterPro" id="IPR036770">
    <property type="entry name" value="Ankyrin_rpt-contain_sf"/>
</dbReference>
<dbReference type="Pfam" id="PF12796">
    <property type="entry name" value="Ank_2"/>
    <property type="match status" value="1"/>
</dbReference>
<dbReference type="EMBL" id="ML991813">
    <property type="protein sequence ID" value="KAF2232683.1"/>
    <property type="molecule type" value="Genomic_DNA"/>
</dbReference>
<evidence type="ECO:0000259" key="4">
    <source>
        <dbReference type="Pfam" id="PF17111"/>
    </source>
</evidence>
<protein>
    <submittedName>
        <fullName evidence="5">Ankyrin</fullName>
    </submittedName>
</protein>